<reference evidence="1" key="1">
    <citation type="submission" date="2019-08" db="EMBL/GenBank/DDBJ databases">
        <title>Comparative genome analysis confer to the adaptation heavy metal polluted environment.</title>
        <authorList>
            <person name="Li Y."/>
        </authorList>
    </citation>
    <scope>NUCLEOTIDE SEQUENCE [LARGE SCALE GENOMIC DNA]</scope>
    <source>
        <strain evidence="1">P1</strain>
    </source>
</reference>
<dbReference type="Proteomes" id="UP000251402">
    <property type="component" value="Chromosome"/>
</dbReference>
<organism evidence="1 2">
    <name type="scientific">Mucilaginibacter rubeus</name>
    <dbReference type="NCBI Taxonomy" id="2027860"/>
    <lineage>
        <taxon>Bacteria</taxon>
        <taxon>Pseudomonadati</taxon>
        <taxon>Bacteroidota</taxon>
        <taxon>Sphingobacteriia</taxon>
        <taxon>Sphingobacteriales</taxon>
        <taxon>Sphingobacteriaceae</taxon>
        <taxon>Mucilaginibacter</taxon>
    </lineage>
</organism>
<proteinExistence type="predicted"/>
<dbReference type="KEGG" id="mrub:DEO27_022135"/>
<protein>
    <recommendedName>
        <fullName evidence="3">Sporadically distributed protein, TIGR04141 family</fullName>
    </recommendedName>
</protein>
<name>A0A5C1I435_9SPHI</name>
<dbReference type="RefSeq" id="WP_112568705.1">
    <property type="nucleotide sequence ID" value="NZ_CP043450.1"/>
</dbReference>
<dbReference type="InterPro" id="IPR026487">
    <property type="entry name" value="CHP04141"/>
</dbReference>
<evidence type="ECO:0000313" key="2">
    <source>
        <dbReference type="Proteomes" id="UP000251402"/>
    </source>
</evidence>
<keyword evidence="2" id="KW-1185">Reference proteome</keyword>
<accession>A0A5C1I435</accession>
<gene>
    <name evidence="1" type="ORF">DEO27_022135</name>
</gene>
<dbReference type="AlphaFoldDB" id="A0A5C1I435"/>
<dbReference type="EMBL" id="CP043450">
    <property type="protein sequence ID" value="QEM12596.1"/>
    <property type="molecule type" value="Genomic_DNA"/>
</dbReference>
<sequence>MNIFPNLYRIDKKHYRLRELHDTISVIKRIVKASISTELPSLEIDPDSVTEFPKDNVNYYLYTYNTDEIASDWVKFLPKELTGNKDFIQKKLSLTLFIETEFDLFVIVGGNAFKMVVSFIDHSFGLNYYDRIIEPDKDELTSIRTRGMTGQRIGMNEQFRNEYRIVNFTRFGKLPKEIHVKLCRETTNTHFPYLKRKVSDRVQITVGAGFKVSRPVDFETLHKLVIEMSIIKGIEPSDYLSSFVEIKDENVLKDCRWMLVRKIYDNLAFLYENGHDPRDRFDFDFCNPNKIDKYYEADTYQLKEKTEGGGFKIFDTIADREDVFKRVMDRAMELELTSNIYDFNKYIWGVHITAVKGEKGIANSGFIFHFSAEFSMDGKAIFLIDTKWYILKDQFIKDMVANATHILKTYAAPATIFKYSWDRNTTPREKDYNLKYDGLPGYIVMDTVIVDGIELCDFVFYNEQTIYLVHVKAGFSSPMRELANQITISARRLREALNTDENPFLDRLYQRLLDKGFYLNDLDLTGFKALFKKTINYVLAVNSTLSEDLLIEENMNRYDSNIARFSLIQCSNEMNTSYYPLLTYQIPRY</sequence>
<evidence type="ECO:0008006" key="3">
    <source>
        <dbReference type="Google" id="ProtNLM"/>
    </source>
</evidence>
<dbReference type="NCBIfam" id="TIGR04141">
    <property type="entry name" value="TIGR04141 family sporadically distributed protein"/>
    <property type="match status" value="1"/>
</dbReference>
<dbReference type="OrthoDB" id="740138at2"/>
<dbReference type="Pfam" id="PF19614">
    <property type="entry name" value="DUF6119"/>
    <property type="match status" value="1"/>
</dbReference>
<evidence type="ECO:0000313" key="1">
    <source>
        <dbReference type="EMBL" id="QEM12596.1"/>
    </source>
</evidence>